<gene>
    <name evidence="1" type="ORF">JG688_00014987</name>
</gene>
<dbReference type="EMBL" id="JAENGY010001522">
    <property type="protein sequence ID" value="KAG6948690.1"/>
    <property type="molecule type" value="Genomic_DNA"/>
</dbReference>
<dbReference type="AlphaFoldDB" id="A0A8J5MD70"/>
<evidence type="ECO:0000313" key="2">
    <source>
        <dbReference type="Proteomes" id="UP000709295"/>
    </source>
</evidence>
<comment type="caution">
    <text evidence="1">The sequence shown here is derived from an EMBL/GenBank/DDBJ whole genome shotgun (WGS) entry which is preliminary data.</text>
</comment>
<protein>
    <submittedName>
        <fullName evidence="1">Uncharacterized protein</fullName>
    </submittedName>
</protein>
<evidence type="ECO:0000313" key="1">
    <source>
        <dbReference type="EMBL" id="KAG6948690.1"/>
    </source>
</evidence>
<dbReference type="Proteomes" id="UP000709295">
    <property type="component" value="Unassembled WGS sequence"/>
</dbReference>
<organism evidence="1 2">
    <name type="scientific">Phytophthora aleatoria</name>
    <dbReference type="NCBI Taxonomy" id="2496075"/>
    <lineage>
        <taxon>Eukaryota</taxon>
        <taxon>Sar</taxon>
        <taxon>Stramenopiles</taxon>
        <taxon>Oomycota</taxon>
        <taxon>Peronosporomycetes</taxon>
        <taxon>Peronosporales</taxon>
        <taxon>Peronosporaceae</taxon>
        <taxon>Phytophthora</taxon>
    </lineage>
</organism>
<proteinExistence type="predicted"/>
<reference evidence="1" key="1">
    <citation type="submission" date="2021-01" db="EMBL/GenBank/DDBJ databases">
        <title>Phytophthora aleatoria, a newly-described species from Pinus radiata is distinct from Phytophthora cactorum isolates based on comparative genomics.</title>
        <authorList>
            <person name="Mcdougal R."/>
            <person name="Panda P."/>
            <person name="Williams N."/>
            <person name="Studholme D.J."/>
        </authorList>
    </citation>
    <scope>NUCLEOTIDE SEQUENCE</scope>
    <source>
        <strain evidence="1">NZFS 4037</strain>
    </source>
</reference>
<name>A0A8J5MD70_9STRA</name>
<accession>A0A8J5MD70</accession>
<keyword evidence="2" id="KW-1185">Reference proteome</keyword>
<sequence length="109" mass="12553">MDRRTRVGPEPRTMNPGWDIPDVKIKYTKSKIKPTDQADRLKICEYSKNIESIDLGEFLSVLESSAHLMSPTEIDQYLGYSACRMELKPTPPRSERIRKDSVLRTTLIV</sequence>